<dbReference type="GO" id="GO:0034457">
    <property type="term" value="C:Mpp10 complex"/>
    <property type="evidence" value="ECO:0007669"/>
    <property type="project" value="UniProtKB-UniRule"/>
</dbReference>
<dbReference type="PANTHER" id="PTHR17039">
    <property type="entry name" value="U3 SMALL NUCLEOLAR RIBONUCLEOPROTEIN PROTEIN MPP10"/>
    <property type="match status" value="1"/>
</dbReference>
<evidence type="ECO:0000256" key="1">
    <source>
        <dbReference type="ARBA" id="ARBA00004604"/>
    </source>
</evidence>
<dbReference type="GO" id="GO:0000480">
    <property type="term" value="P:endonucleolytic cleavage in 5'-ETS of tricistronic rRNA transcript (SSU-rRNA, 5.8S rRNA, LSU-rRNA)"/>
    <property type="evidence" value="ECO:0007669"/>
    <property type="project" value="EnsemblFungi"/>
</dbReference>
<dbReference type="HOGENOM" id="CLU_011271_1_0_1"/>
<comment type="function">
    <text evidence="7">Involved in nucleolar processing of pre-18S ribosomal RNA.</text>
</comment>
<keyword evidence="2 7" id="KW-0690">Ribosome biogenesis</keyword>
<reference evidence="9 10" key="1">
    <citation type="journal article" date="2011" name="Proc. Natl. Acad. Sci. U.S.A.">
        <title>Evolutionary erosion of yeast sex chromosomes by mating-type switching accidents.</title>
        <authorList>
            <person name="Gordon J.L."/>
            <person name="Armisen D."/>
            <person name="Proux-Wera E."/>
            <person name="Oheigeartaigh S.S."/>
            <person name="Byrne K.P."/>
            <person name="Wolfe K.H."/>
        </authorList>
    </citation>
    <scope>NUCLEOTIDE SEQUENCE [LARGE SCALE GENOMIC DNA]</scope>
    <source>
        <strain evidence="10">ATCC 10662 / CBS 1146 / NBRC 0425 / NCYC 2629 / NRRL Y-866</strain>
    </source>
</reference>
<dbReference type="RefSeq" id="XP_003681862.1">
    <property type="nucleotide sequence ID" value="XM_003681814.1"/>
</dbReference>
<evidence type="ECO:0000256" key="7">
    <source>
        <dbReference type="PIRNR" id="PIRNR017300"/>
    </source>
</evidence>
<dbReference type="FunCoup" id="G8ZVK7">
    <property type="interactions" value="1038"/>
</dbReference>
<evidence type="ECO:0000313" key="10">
    <source>
        <dbReference type="Proteomes" id="UP000005627"/>
    </source>
</evidence>
<keyword evidence="4 7" id="KW-0539">Nucleus</keyword>
<dbReference type="KEGG" id="tdl:TDEL_0E04080"/>
<dbReference type="eggNOG" id="KOG2600">
    <property type="taxonomic scope" value="Eukaryota"/>
</dbReference>
<keyword evidence="3 7" id="KW-0698">rRNA processing</keyword>
<feature type="compositionally biased region" description="Acidic residues" evidence="8">
    <location>
        <begin position="156"/>
        <end position="171"/>
    </location>
</feature>
<proteinExistence type="inferred from homology"/>
<feature type="region of interest" description="Disordered" evidence="8">
    <location>
        <begin position="512"/>
        <end position="589"/>
    </location>
</feature>
<dbReference type="EMBL" id="HE616746">
    <property type="protein sequence ID" value="CCE92651.1"/>
    <property type="molecule type" value="Genomic_DNA"/>
</dbReference>
<feature type="compositionally biased region" description="Acidic residues" evidence="8">
    <location>
        <begin position="124"/>
        <end position="148"/>
    </location>
</feature>
<dbReference type="OrthoDB" id="445326at2759"/>
<evidence type="ECO:0000256" key="5">
    <source>
        <dbReference type="ARBA" id="ARBA00023274"/>
    </source>
</evidence>
<dbReference type="AlphaFoldDB" id="G8ZVK7"/>
<accession>G8ZVK7</accession>
<evidence type="ECO:0000256" key="4">
    <source>
        <dbReference type="ARBA" id="ARBA00023242"/>
    </source>
</evidence>
<gene>
    <name evidence="9" type="primary">TDEL0E04080</name>
    <name evidence="9" type="ORF">TDEL_0E04080</name>
</gene>
<dbReference type="PANTHER" id="PTHR17039:SF0">
    <property type="entry name" value="U3 SMALL NUCLEOLAR RIBONUCLEOPROTEIN PROTEIN MPP10"/>
    <property type="match status" value="1"/>
</dbReference>
<organism evidence="9 10">
    <name type="scientific">Torulaspora delbrueckii</name>
    <name type="common">Yeast</name>
    <name type="synonym">Candida colliculosa</name>
    <dbReference type="NCBI Taxonomy" id="4950"/>
    <lineage>
        <taxon>Eukaryota</taxon>
        <taxon>Fungi</taxon>
        <taxon>Dikarya</taxon>
        <taxon>Ascomycota</taxon>
        <taxon>Saccharomycotina</taxon>
        <taxon>Saccharomycetes</taxon>
        <taxon>Saccharomycetales</taxon>
        <taxon>Saccharomycetaceae</taxon>
        <taxon>Torulaspora</taxon>
    </lineage>
</organism>
<feature type="compositionally biased region" description="Basic residues" evidence="8">
    <location>
        <begin position="522"/>
        <end position="533"/>
    </location>
</feature>
<dbReference type="GeneID" id="11504052"/>
<dbReference type="Proteomes" id="UP000005627">
    <property type="component" value="Chromosome 5"/>
</dbReference>
<comment type="similarity">
    <text evidence="6 7">Belongs to the MPP10 family.</text>
</comment>
<feature type="compositionally biased region" description="Basic and acidic residues" evidence="8">
    <location>
        <begin position="512"/>
        <end position="521"/>
    </location>
</feature>
<evidence type="ECO:0000256" key="8">
    <source>
        <dbReference type="SAM" id="MobiDB-lite"/>
    </source>
</evidence>
<feature type="compositionally biased region" description="Polar residues" evidence="8">
    <location>
        <begin position="577"/>
        <end position="589"/>
    </location>
</feature>
<name>G8ZVK7_TORDE</name>
<dbReference type="GO" id="GO:0000447">
    <property type="term" value="P:endonucleolytic cleavage in ITS1 to separate SSU-rRNA from 5.8S rRNA and LSU-rRNA from tricistronic rRNA transcript (SSU-rRNA, 5.8S rRNA, LSU-rRNA)"/>
    <property type="evidence" value="ECO:0007669"/>
    <property type="project" value="EnsemblFungi"/>
</dbReference>
<dbReference type="PIRSF" id="PIRSF017300">
    <property type="entry name" value="snoRNP_Mpp10"/>
    <property type="match status" value="1"/>
</dbReference>
<dbReference type="GO" id="GO:0032040">
    <property type="term" value="C:small-subunit processome"/>
    <property type="evidence" value="ECO:0007669"/>
    <property type="project" value="EnsemblFungi"/>
</dbReference>
<dbReference type="GO" id="GO:0005732">
    <property type="term" value="C:sno(s)RNA-containing ribonucleoprotein complex"/>
    <property type="evidence" value="ECO:0007669"/>
    <property type="project" value="UniProtKB-UniRule"/>
</dbReference>
<dbReference type="STRING" id="1076872.G8ZVK7"/>
<sequence>MSTLLKALKQDPVEILSQDSSSALQLVKSYLDEVITHAKKDDISTDIDEITVDGLDANQVWWQAKMVLDRVQGDLMERIQELKIMTDSVDEAVPSPEGEDGSEYESEEEVSEGGEMLPPNFEETVSDNEAEELEESDAQYDSAEEELVENGSSEVEKEEPEIIGDANEEENSHEVLSGVNDDFFNLEEFNKQTLEPEGGRAEQEDDEEIDYFENVPSDDEEEAIYYEDFFDKPNTKKRTTGGDKNSLNTKKIDDLDEADYEAAVDSAKLDLFAEEGDDSEIDEDDKDVEGKLSTYERQQIDIQNQIEQLEKDAVAEKKWALKGEVGAQDRPADSLLTEEVDFDRTAKPVPVITSEVTESLEQLIRRRIQEYNFDDLQRRVVSDLNLKKMKPQFELSDQKSSKSLADIYEDDYKNVPQDVAVSEELKKSHDEISEMFSNLCYKLDALSSAHFIPKPAQKSLEIRVDSAAISMEDAQPLSMSSASALAPQEIYKVGKSNNTNEIRLKNGVTMSRDELTREDKNRLRRAAKRKRSKNAQPAATKKSKKENVIDTLAKNKNITVINQKGEMHDVRGRTKSTKGMDNSSTRVKL</sequence>
<evidence type="ECO:0000256" key="3">
    <source>
        <dbReference type="ARBA" id="ARBA00022552"/>
    </source>
</evidence>
<protein>
    <recommendedName>
        <fullName evidence="7">U3 small nucleolar ribonucleoprotein protein MPP10</fullName>
    </recommendedName>
</protein>
<feature type="compositionally biased region" description="Acidic residues" evidence="8">
    <location>
        <begin position="203"/>
        <end position="225"/>
    </location>
</feature>
<keyword evidence="10" id="KW-1185">Reference proteome</keyword>
<dbReference type="GO" id="GO:0000472">
    <property type="term" value="P:endonucleolytic cleavage to generate mature 5'-end of SSU-rRNA from (SSU-rRNA, 5.8S rRNA, LSU-rRNA)"/>
    <property type="evidence" value="ECO:0007669"/>
    <property type="project" value="EnsemblFungi"/>
</dbReference>
<dbReference type="InterPro" id="IPR012173">
    <property type="entry name" value="Mpp10"/>
</dbReference>
<evidence type="ECO:0000256" key="6">
    <source>
        <dbReference type="ARBA" id="ARBA00029455"/>
    </source>
</evidence>
<keyword evidence="5 7" id="KW-0687">Ribonucleoprotein</keyword>
<feature type="region of interest" description="Disordered" evidence="8">
    <location>
        <begin position="89"/>
        <end position="173"/>
    </location>
</feature>
<dbReference type="Pfam" id="PF04006">
    <property type="entry name" value="Mpp10"/>
    <property type="match status" value="1"/>
</dbReference>
<feature type="region of interest" description="Disordered" evidence="8">
    <location>
        <begin position="192"/>
        <end position="249"/>
    </location>
</feature>
<dbReference type="GO" id="GO:0042802">
    <property type="term" value="F:identical protein binding"/>
    <property type="evidence" value="ECO:0007669"/>
    <property type="project" value="EnsemblFungi"/>
</dbReference>
<evidence type="ECO:0000256" key="2">
    <source>
        <dbReference type="ARBA" id="ARBA00022517"/>
    </source>
</evidence>
<evidence type="ECO:0000313" key="9">
    <source>
        <dbReference type="EMBL" id="CCE92651.1"/>
    </source>
</evidence>
<comment type="subcellular location">
    <subcellularLocation>
        <location evidence="1 7">Nucleus</location>
        <location evidence="1 7">Nucleolus</location>
    </subcellularLocation>
</comment>
<dbReference type="InParanoid" id="G8ZVK7"/>
<feature type="compositionally biased region" description="Acidic residues" evidence="8">
    <location>
        <begin position="97"/>
        <end position="112"/>
    </location>
</feature>